<comment type="caution">
    <text evidence="2">The sequence shown here is derived from an EMBL/GenBank/DDBJ whole genome shotgun (WGS) entry which is preliminary data.</text>
</comment>
<sequence length="252" mass="26506">MHTSSGRPGGQPRGDREESGAREASALRAILRLAELDDGSGFVLEELEATLAGLDDDVRDLPSVRVAAEPFLAEVRLGLGDDGPVATLLEESVDRALAGDAASRVVVLRVLRALVRMDAVELRDVVKHLHKRVDGADRVLATGLQLAVAVLDAVGPGAHPLAFPRLPGRFADRVLMAGDPELLCFFADVEIAVHGREKDDRRIAEELTRAAELNRESGRQATGGAGATSGPGCGGDRKTGRADDFGDADPGV</sequence>
<proteinExistence type="predicted"/>
<dbReference type="EMBL" id="JAGINY010000001">
    <property type="protein sequence ID" value="MBP2333615.1"/>
    <property type="molecule type" value="Genomic_DNA"/>
</dbReference>
<keyword evidence="3" id="KW-1185">Reference proteome</keyword>
<reference evidence="2 3" key="1">
    <citation type="submission" date="2021-03" db="EMBL/GenBank/DDBJ databases">
        <title>Sequencing the genomes of 1000 actinobacteria strains.</title>
        <authorList>
            <person name="Klenk H.-P."/>
        </authorList>
    </citation>
    <scope>NUCLEOTIDE SEQUENCE [LARGE SCALE GENOMIC DNA]</scope>
    <source>
        <strain evidence="2 3">DSM 44506</strain>
    </source>
</reference>
<organism evidence="2 3">
    <name type="scientific">Corynebacterium freneyi</name>
    <dbReference type="NCBI Taxonomy" id="134034"/>
    <lineage>
        <taxon>Bacteria</taxon>
        <taxon>Bacillati</taxon>
        <taxon>Actinomycetota</taxon>
        <taxon>Actinomycetes</taxon>
        <taxon>Mycobacteriales</taxon>
        <taxon>Corynebacteriaceae</taxon>
        <taxon>Corynebacterium</taxon>
    </lineage>
</organism>
<gene>
    <name evidence="2" type="ORF">JOF33_002314</name>
</gene>
<feature type="compositionally biased region" description="Gly residues" evidence="1">
    <location>
        <begin position="221"/>
        <end position="234"/>
    </location>
</feature>
<dbReference type="RefSeq" id="WP_209654253.1">
    <property type="nucleotide sequence ID" value="NZ_CP047357.1"/>
</dbReference>
<name>A0ABS4UAS0_9CORY</name>
<feature type="compositionally biased region" description="Basic and acidic residues" evidence="1">
    <location>
        <begin position="235"/>
        <end position="244"/>
    </location>
</feature>
<accession>A0ABS4UAS0</accession>
<evidence type="ECO:0000313" key="2">
    <source>
        <dbReference type="EMBL" id="MBP2333615.1"/>
    </source>
</evidence>
<dbReference type="Proteomes" id="UP001519305">
    <property type="component" value="Unassembled WGS sequence"/>
</dbReference>
<evidence type="ECO:0000313" key="3">
    <source>
        <dbReference type="Proteomes" id="UP001519305"/>
    </source>
</evidence>
<protein>
    <submittedName>
        <fullName evidence="2">Uncharacterized protein</fullName>
    </submittedName>
</protein>
<feature type="region of interest" description="Disordered" evidence="1">
    <location>
        <begin position="211"/>
        <end position="252"/>
    </location>
</feature>
<evidence type="ECO:0000256" key="1">
    <source>
        <dbReference type="SAM" id="MobiDB-lite"/>
    </source>
</evidence>
<feature type="region of interest" description="Disordered" evidence="1">
    <location>
        <begin position="1"/>
        <end position="22"/>
    </location>
</feature>